<feature type="transmembrane region" description="Helical" evidence="1">
    <location>
        <begin position="12"/>
        <end position="35"/>
    </location>
</feature>
<proteinExistence type="predicted"/>
<dbReference type="InParanoid" id="A0A212QQC7"/>
<evidence type="ECO:0000256" key="1">
    <source>
        <dbReference type="SAM" id="Phobius"/>
    </source>
</evidence>
<reference evidence="3" key="1">
    <citation type="submission" date="2017-06" db="EMBL/GenBank/DDBJ databases">
        <authorList>
            <person name="Varghese N."/>
            <person name="Submissions S."/>
        </authorList>
    </citation>
    <scope>NUCLEOTIDE SEQUENCE [LARGE SCALE GENOMIC DNA]</scope>
    <source>
        <strain evidence="3">JAD2</strain>
    </source>
</reference>
<dbReference type="RefSeq" id="WP_088570550.1">
    <property type="nucleotide sequence ID" value="NZ_FYEK01000015.1"/>
</dbReference>
<keyword evidence="1" id="KW-0472">Membrane</keyword>
<protein>
    <submittedName>
        <fullName evidence="2">Uncharacterized protein</fullName>
    </submittedName>
</protein>
<name>A0A212QQC7_9CHLR</name>
<gene>
    <name evidence="2" type="ORF">SAMN02746019_00003570</name>
</gene>
<evidence type="ECO:0000313" key="2">
    <source>
        <dbReference type="EMBL" id="SNB61624.1"/>
    </source>
</evidence>
<evidence type="ECO:0000313" key="3">
    <source>
        <dbReference type="Proteomes" id="UP000197025"/>
    </source>
</evidence>
<dbReference type="Proteomes" id="UP000197025">
    <property type="component" value="Unassembled WGS sequence"/>
</dbReference>
<dbReference type="AlphaFoldDB" id="A0A212QQC7"/>
<keyword evidence="3" id="KW-1185">Reference proteome</keyword>
<dbReference type="OrthoDB" id="156232at2"/>
<dbReference type="EMBL" id="FYEK01000015">
    <property type="protein sequence ID" value="SNB61624.1"/>
    <property type="molecule type" value="Genomic_DNA"/>
</dbReference>
<sequence length="179" mass="19217">MEFLRRMWRAFQTIAILFSFTVNLILVIALGLLYMQLASLKSAVNGTVARLEAIVQELGDTRISTTIPIRQSVPVAFELPVQQDTVVVTLAPVPITTAATFQLPGGGGTINGTVFINLPPGTRLPVRLNMTVPVRTQIPVNFDQPVDIALGASGLDPVVGKLLLLLKDLQALLDLIPGP</sequence>
<accession>A0A212QQC7</accession>
<keyword evidence="1" id="KW-0812">Transmembrane</keyword>
<organism evidence="2 3">
    <name type="scientific">Thermoflexus hugenholtzii JAD2</name>
    <dbReference type="NCBI Taxonomy" id="877466"/>
    <lineage>
        <taxon>Bacteria</taxon>
        <taxon>Bacillati</taxon>
        <taxon>Chloroflexota</taxon>
        <taxon>Thermoflexia</taxon>
        <taxon>Thermoflexales</taxon>
        <taxon>Thermoflexaceae</taxon>
        <taxon>Thermoflexus</taxon>
    </lineage>
</organism>
<keyword evidence="1" id="KW-1133">Transmembrane helix</keyword>